<protein>
    <submittedName>
        <fullName evidence="2">Polyketide cyclase / dehydrase and lipid transport</fullName>
    </submittedName>
</protein>
<gene>
    <name evidence="2" type="ORF">SAMN06296427_10966</name>
</gene>
<evidence type="ECO:0000256" key="1">
    <source>
        <dbReference type="SAM" id="Phobius"/>
    </source>
</evidence>
<dbReference type="OrthoDB" id="9807923at2"/>
<dbReference type="Proteomes" id="UP000192393">
    <property type="component" value="Unassembled WGS sequence"/>
</dbReference>
<dbReference type="Gene3D" id="3.30.530.20">
    <property type="match status" value="1"/>
</dbReference>
<keyword evidence="1" id="KW-0472">Membrane</keyword>
<dbReference type="InterPro" id="IPR023393">
    <property type="entry name" value="START-like_dom_sf"/>
</dbReference>
<organism evidence="2 3">
    <name type="scientific">Moheibacter sediminis</name>
    <dbReference type="NCBI Taxonomy" id="1434700"/>
    <lineage>
        <taxon>Bacteria</taxon>
        <taxon>Pseudomonadati</taxon>
        <taxon>Bacteroidota</taxon>
        <taxon>Flavobacteriia</taxon>
        <taxon>Flavobacteriales</taxon>
        <taxon>Weeksellaceae</taxon>
        <taxon>Moheibacter</taxon>
    </lineage>
</organism>
<keyword evidence="3" id="KW-1185">Reference proteome</keyword>
<dbReference type="SUPFAM" id="SSF55961">
    <property type="entry name" value="Bet v1-like"/>
    <property type="match status" value="1"/>
</dbReference>
<feature type="transmembrane region" description="Helical" evidence="1">
    <location>
        <begin position="6"/>
        <end position="25"/>
    </location>
</feature>
<name>A0A1W2C7Y2_9FLAO</name>
<dbReference type="AlphaFoldDB" id="A0A1W2C7Y2"/>
<evidence type="ECO:0000313" key="3">
    <source>
        <dbReference type="Proteomes" id="UP000192393"/>
    </source>
</evidence>
<dbReference type="InterPro" id="IPR019587">
    <property type="entry name" value="Polyketide_cyclase/dehydratase"/>
</dbReference>
<reference evidence="2 3" key="1">
    <citation type="submission" date="2017-04" db="EMBL/GenBank/DDBJ databases">
        <authorList>
            <person name="Afonso C.L."/>
            <person name="Miller P.J."/>
            <person name="Scott M.A."/>
            <person name="Spackman E."/>
            <person name="Goraichik I."/>
            <person name="Dimitrov K.M."/>
            <person name="Suarez D.L."/>
            <person name="Swayne D.E."/>
        </authorList>
    </citation>
    <scope>NUCLEOTIDE SEQUENCE [LARGE SCALE GENOMIC DNA]</scope>
    <source>
        <strain evidence="2 3">CGMCC 1.12708</strain>
    </source>
</reference>
<proteinExistence type="predicted"/>
<dbReference type="Pfam" id="PF10604">
    <property type="entry name" value="Polyketide_cyc2"/>
    <property type="match status" value="1"/>
</dbReference>
<dbReference type="RefSeq" id="WP_084018085.1">
    <property type="nucleotide sequence ID" value="NZ_FWXS01000009.1"/>
</dbReference>
<keyword evidence="1" id="KW-0812">Transmembrane</keyword>
<keyword evidence="1" id="KW-1133">Transmembrane helix</keyword>
<dbReference type="CDD" id="cd07818">
    <property type="entry name" value="SRPBCC_1"/>
    <property type="match status" value="1"/>
</dbReference>
<accession>A0A1W2C7Y2</accession>
<evidence type="ECO:0000313" key="2">
    <source>
        <dbReference type="EMBL" id="SMC81319.1"/>
    </source>
</evidence>
<dbReference type="EMBL" id="FWXS01000009">
    <property type="protein sequence ID" value="SMC81319.1"/>
    <property type="molecule type" value="Genomic_DNA"/>
</dbReference>
<dbReference type="STRING" id="1434700.SAMN06296427_10966"/>
<sequence>MKTIIAILLVIAGVIALLLIIALFMKKEHFVNREIIINASRQKVFDFLKLLKNQEQFNKWAKADTDRVEGSKGTDGTVGYIYTWSGNGKAGNGEKEIKNIIDGKRIETEIRFEKPMKVTSSFTMETESLSDNQTKVTLINSGKLNYPMNIMIPMAEKNFAKDMDESLSNLKTILEK</sequence>